<accession>A0A0K9CNE8</accession>
<dbReference type="PROSITE" id="PS51900">
    <property type="entry name" value="CB"/>
    <property type="match status" value="1"/>
</dbReference>
<evidence type="ECO:0000256" key="3">
    <source>
        <dbReference type="ARBA" id="ARBA00023125"/>
    </source>
</evidence>
<organism evidence="8 9">
    <name type="scientific">Fusobacterium animalis D11</name>
    <dbReference type="NCBI Taxonomy" id="556264"/>
    <lineage>
        <taxon>Bacteria</taxon>
        <taxon>Fusobacteriati</taxon>
        <taxon>Fusobacteriota</taxon>
        <taxon>Fusobacteriia</taxon>
        <taxon>Fusobacteriales</taxon>
        <taxon>Fusobacteriaceae</taxon>
        <taxon>Fusobacterium</taxon>
    </lineage>
</organism>
<dbReference type="PANTHER" id="PTHR30349:SF41">
    <property type="entry name" value="INTEGRASE_RECOMBINASE PROTEIN MJ0367-RELATED"/>
    <property type="match status" value="1"/>
</dbReference>
<dbReference type="Gene3D" id="1.10.443.10">
    <property type="entry name" value="Intergrase catalytic core"/>
    <property type="match status" value="1"/>
</dbReference>
<evidence type="ECO:0000313" key="8">
    <source>
        <dbReference type="EMBL" id="KMV76003.1"/>
    </source>
</evidence>
<reference evidence="9" key="1">
    <citation type="submission" date="2009-02" db="EMBL/GenBank/DDBJ databases">
        <title>The Genome Sequence of Shigella sp. D9.</title>
        <authorList>
            <consortium name="The Broad Institute Genome Sequencing Platform"/>
            <person name="Ward D."/>
            <person name="Young S.K."/>
            <person name="Kodira C.D."/>
            <person name="Zeng Q."/>
            <person name="Koehrsen M."/>
            <person name="Alvarado L."/>
            <person name="Berlin A."/>
            <person name="Borenstein D."/>
            <person name="Chen Z."/>
            <person name="Engels R."/>
            <person name="Freedman E."/>
            <person name="Gellesch M."/>
            <person name="Goldberg J."/>
            <person name="Griggs A."/>
            <person name="Gujja S."/>
            <person name="Heiman D."/>
            <person name="Hepburn T."/>
            <person name="Howarth C."/>
            <person name="Jen D."/>
            <person name="Larson L."/>
            <person name="Lewis B."/>
            <person name="Mehta T."/>
            <person name="Park D."/>
            <person name="Pearson M."/>
            <person name="Roberts A."/>
            <person name="Saif S."/>
            <person name="Shea T."/>
            <person name="Shenoy N."/>
            <person name="Sisk P."/>
            <person name="Stolte C."/>
            <person name="Sykes S."/>
            <person name="Walk T."/>
            <person name="White J."/>
            <person name="Yandava C."/>
            <person name="Allen-Vercoe E."/>
            <person name="Strauss J."/>
            <person name="Sibley C."/>
            <person name="White A."/>
            <person name="Ambrose C."/>
            <person name="Lander E."/>
            <person name="Nusbaum C."/>
            <person name="Galagan J."/>
            <person name="Birren B."/>
        </authorList>
    </citation>
    <scope>NUCLEOTIDE SEQUENCE [LARGE SCALE GENOMIC DNA]</scope>
    <source>
        <strain evidence="9">D11</strain>
    </source>
</reference>
<dbReference type="InterPro" id="IPR004107">
    <property type="entry name" value="Integrase_SAM-like_N"/>
</dbReference>
<dbReference type="AlphaFoldDB" id="A0A0K9CNE8"/>
<gene>
    <name evidence="8" type="ORF">PSAG_04618</name>
</gene>
<dbReference type="Gene3D" id="1.10.150.130">
    <property type="match status" value="1"/>
</dbReference>
<comment type="caution">
    <text evidence="8">The sequence shown here is derived from an EMBL/GenBank/DDBJ whole genome shotgun (WGS) entry which is preliminary data.</text>
</comment>
<dbReference type="EMBL" id="ACDS02000041">
    <property type="protein sequence ID" value="KMV76003.1"/>
    <property type="molecule type" value="Genomic_DNA"/>
</dbReference>
<name>A0A0K9CNE8_9FUSO</name>
<keyword evidence="2" id="KW-0229">DNA integration</keyword>
<dbReference type="GO" id="GO:0003677">
    <property type="term" value="F:DNA binding"/>
    <property type="evidence" value="ECO:0007669"/>
    <property type="project" value="UniProtKB-UniRule"/>
</dbReference>
<comment type="similarity">
    <text evidence="1">Belongs to the 'phage' integrase family.</text>
</comment>
<evidence type="ECO:0000313" key="9">
    <source>
        <dbReference type="Proteomes" id="UP000004650"/>
    </source>
</evidence>
<dbReference type="Pfam" id="PF14659">
    <property type="entry name" value="Phage_int_SAM_3"/>
    <property type="match status" value="1"/>
</dbReference>
<evidence type="ECO:0000256" key="1">
    <source>
        <dbReference type="ARBA" id="ARBA00008857"/>
    </source>
</evidence>
<evidence type="ECO:0000256" key="2">
    <source>
        <dbReference type="ARBA" id="ARBA00022908"/>
    </source>
</evidence>
<evidence type="ECO:0000259" key="6">
    <source>
        <dbReference type="PROSITE" id="PS51898"/>
    </source>
</evidence>
<dbReference type="Proteomes" id="UP000004650">
    <property type="component" value="Unassembled WGS sequence"/>
</dbReference>
<evidence type="ECO:0000259" key="7">
    <source>
        <dbReference type="PROSITE" id="PS51900"/>
    </source>
</evidence>
<dbReference type="InterPro" id="IPR050090">
    <property type="entry name" value="Tyrosine_recombinase_XerCD"/>
</dbReference>
<evidence type="ECO:0000256" key="4">
    <source>
        <dbReference type="ARBA" id="ARBA00023172"/>
    </source>
</evidence>
<dbReference type="PROSITE" id="PS51898">
    <property type="entry name" value="TYR_RECOMBINASE"/>
    <property type="match status" value="1"/>
</dbReference>
<feature type="domain" description="Tyr recombinase" evidence="6">
    <location>
        <begin position="190"/>
        <end position="396"/>
    </location>
</feature>
<keyword evidence="3 5" id="KW-0238">DNA-binding</keyword>
<proteinExistence type="inferred from homology"/>
<dbReference type="CDD" id="cd01189">
    <property type="entry name" value="INT_ICEBs1_C_like"/>
    <property type="match status" value="1"/>
</dbReference>
<dbReference type="InterPro" id="IPR044068">
    <property type="entry name" value="CB"/>
</dbReference>
<sequence length="404" mass="47666">MYTTSYIRKKGKYYHLVFEYSKKKNKKNSLSRSSKTEDEYLANLMLEDFVTECMKICNIDEKYKPENRKKILLKENINLYDTEISFCNFINGYVKIRRGAIEENTYSGYEAIARNSLIPYFYKENKKLKDINVFDIEKYYYHELNYRNVSPNTVIHYHNLLSLVFKYALKLKIVINNPMLTVEKPKKVKYIPTTYNAEEINNLLDSLKKENEAIYFGVLMSAYFGLRRSEIIGLKWNSINFDENTLTIFSTVTEANIDGKHILTCKDKTKNTSSLRSFYLPEPIKEVLIKMKERQEKNMQYLGKGYYFEDIDYIYVDDGGKRLRPNYLTVRFGKFIKKNHLKHIRLHDLRHSCATILYNNNTGIKEIQSYLGHSSTKTTMDIYVHLINRSNANIVGVLGEKIKI</sequence>
<reference evidence="8 9" key="2">
    <citation type="submission" date="2013-10" db="EMBL/GenBank/DDBJ databases">
        <title>The Genome Sequence of Fusobacterium nucleatum subsp. animalis D11.</title>
        <authorList>
            <consortium name="The Broad Institute Genomics Platform"/>
            <person name="Earl A."/>
            <person name="Ward D."/>
            <person name="Feldgarden M."/>
            <person name="Gevers D."/>
            <person name="Kostic A."/>
            <person name="Garrett W."/>
            <person name="Young S.K."/>
            <person name="Zeng Q."/>
            <person name="Gargeya S."/>
            <person name="Fitzgerald M."/>
            <person name="Abouelleil A."/>
            <person name="Alvarado L."/>
            <person name="Berlin A.M."/>
            <person name="Chapman S.B."/>
            <person name="Gainer-Dewar J."/>
            <person name="Goldberg J."/>
            <person name="Gnerre S."/>
            <person name="Griggs A."/>
            <person name="Gujja S."/>
            <person name="Hansen M."/>
            <person name="Howarth C."/>
            <person name="Imamovic A."/>
            <person name="Ireland A."/>
            <person name="Larimer J."/>
            <person name="McCowan C."/>
            <person name="Murphy C."/>
            <person name="Pearson M."/>
            <person name="Poon T.W."/>
            <person name="Priest M."/>
            <person name="Roberts A."/>
            <person name="Saif S."/>
            <person name="Shea T."/>
            <person name="Sykes S."/>
            <person name="Wortman J."/>
            <person name="Nusbaum C."/>
            <person name="Birren B."/>
        </authorList>
    </citation>
    <scope>NUCLEOTIDE SEQUENCE [LARGE SCALE GENOMIC DNA]</scope>
    <source>
        <strain evidence="8 9">D11</strain>
    </source>
</reference>
<dbReference type="GO" id="GO:0006310">
    <property type="term" value="P:DNA recombination"/>
    <property type="evidence" value="ECO:0007669"/>
    <property type="project" value="UniProtKB-KW"/>
</dbReference>
<feature type="domain" description="Core-binding (CB)" evidence="7">
    <location>
        <begin position="84"/>
        <end position="169"/>
    </location>
</feature>
<evidence type="ECO:0008006" key="10">
    <source>
        <dbReference type="Google" id="ProtNLM"/>
    </source>
</evidence>
<protein>
    <recommendedName>
        <fullName evidence="10">Site-specific integrase</fullName>
    </recommendedName>
</protein>
<dbReference type="GO" id="GO:0015074">
    <property type="term" value="P:DNA integration"/>
    <property type="evidence" value="ECO:0007669"/>
    <property type="project" value="UniProtKB-KW"/>
</dbReference>
<dbReference type="InterPro" id="IPR002104">
    <property type="entry name" value="Integrase_catalytic"/>
</dbReference>
<evidence type="ECO:0000256" key="5">
    <source>
        <dbReference type="PROSITE-ProRule" id="PRU01248"/>
    </source>
</evidence>
<dbReference type="InterPro" id="IPR011010">
    <property type="entry name" value="DNA_brk_join_enz"/>
</dbReference>
<keyword evidence="4" id="KW-0233">DNA recombination</keyword>
<dbReference type="InterPro" id="IPR013762">
    <property type="entry name" value="Integrase-like_cat_sf"/>
</dbReference>
<dbReference type="SUPFAM" id="SSF56349">
    <property type="entry name" value="DNA breaking-rejoining enzymes"/>
    <property type="match status" value="1"/>
</dbReference>
<dbReference type="InterPro" id="IPR010998">
    <property type="entry name" value="Integrase_recombinase_N"/>
</dbReference>
<dbReference type="PANTHER" id="PTHR30349">
    <property type="entry name" value="PHAGE INTEGRASE-RELATED"/>
    <property type="match status" value="1"/>
</dbReference>
<dbReference type="Pfam" id="PF00589">
    <property type="entry name" value="Phage_integrase"/>
    <property type="match status" value="1"/>
</dbReference>